<dbReference type="EMBL" id="JAGTUK010000002">
    <property type="protein sequence ID" value="MBS0024009.1"/>
    <property type="molecule type" value="Genomic_DNA"/>
</dbReference>
<reference evidence="2 3" key="1">
    <citation type="submission" date="2021-04" db="EMBL/GenBank/DDBJ databases">
        <title>Whole genome analysis of root endophytic bacterium Microbacterium paraoxydans ku-mp colonizing RP-bio226 rice variety.</title>
        <authorList>
            <person name="Ulaganathan K."/>
            <person name="Latha B."/>
        </authorList>
    </citation>
    <scope>NUCLEOTIDE SEQUENCE [LARGE SCALE GENOMIC DNA]</scope>
    <source>
        <strain evidence="3">ku-mp</strain>
    </source>
</reference>
<organism evidence="2 3">
    <name type="scientific">Microbacterium paraoxydans</name>
    <dbReference type="NCBI Taxonomy" id="199592"/>
    <lineage>
        <taxon>Bacteria</taxon>
        <taxon>Bacillati</taxon>
        <taxon>Actinomycetota</taxon>
        <taxon>Actinomycetes</taxon>
        <taxon>Micrococcales</taxon>
        <taxon>Microbacteriaceae</taxon>
        <taxon>Microbacterium</taxon>
    </lineage>
</organism>
<keyword evidence="1" id="KW-0472">Membrane</keyword>
<proteinExistence type="predicted"/>
<dbReference type="Proteomes" id="UP000678243">
    <property type="component" value="Unassembled WGS sequence"/>
</dbReference>
<evidence type="ECO:0000313" key="2">
    <source>
        <dbReference type="EMBL" id="MBS0024009.1"/>
    </source>
</evidence>
<accession>A0ABS5IM34</accession>
<comment type="caution">
    <text evidence="2">The sequence shown here is derived from an EMBL/GenBank/DDBJ whole genome shotgun (WGS) entry which is preliminary data.</text>
</comment>
<keyword evidence="3" id="KW-1185">Reference proteome</keyword>
<gene>
    <name evidence="2" type="ORF">KE274_07780</name>
</gene>
<feature type="transmembrane region" description="Helical" evidence="1">
    <location>
        <begin position="26"/>
        <end position="48"/>
    </location>
</feature>
<protein>
    <submittedName>
        <fullName evidence="2">Uncharacterized protein</fullName>
    </submittedName>
</protein>
<evidence type="ECO:0000313" key="3">
    <source>
        <dbReference type="Proteomes" id="UP000678243"/>
    </source>
</evidence>
<dbReference type="RefSeq" id="WP_211542492.1">
    <property type="nucleotide sequence ID" value="NZ_JAGTUK010000002.1"/>
</dbReference>
<sequence>MDLIIFFVAIISEASTWMKETFLAALPYLAVGVVLVTISVASVATAASKRHRPVAGSRRLGDPAAADSVPAAVDIRHR</sequence>
<keyword evidence="1" id="KW-0812">Transmembrane</keyword>
<evidence type="ECO:0000256" key="1">
    <source>
        <dbReference type="SAM" id="Phobius"/>
    </source>
</evidence>
<name>A0ABS5IM34_9MICO</name>
<keyword evidence="1" id="KW-1133">Transmembrane helix</keyword>